<evidence type="ECO:0000313" key="2">
    <source>
        <dbReference type="Proteomes" id="UP000887159"/>
    </source>
</evidence>
<dbReference type="AlphaFoldDB" id="A0A8X6VIW1"/>
<reference evidence="1" key="1">
    <citation type="submission" date="2020-08" db="EMBL/GenBank/DDBJ databases">
        <title>Multicomponent nature underlies the extraordinary mechanical properties of spider dragline silk.</title>
        <authorList>
            <person name="Kono N."/>
            <person name="Nakamura H."/>
            <person name="Mori M."/>
            <person name="Yoshida Y."/>
            <person name="Ohtoshi R."/>
            <person name="Malay A.D."/>
            <person name="Moran D.A.P."/>
            <person name="Tomita M."/>
            <person name="Numata K."/>
            <person name="Arakawa K."/>
        </authorList>
    </citation>
    <scope>NUCLEOTIDE SEQUENCE</scope>
</reference>
<dbReference type="Proteomes" id="UP000887159">
    <property type="component" value="Unassembled WGS sequence"/>
</dbReference>
<evidence type="ECO:0000313" key="1">
    <source>
        <dbReference type="EMBL" id="GFY20392.1"/>
    </source>
</evidence>
<dbReference type="EMBL" id="BMAU01021355">
    <property type="protein sequence ID" value="GFY20392.1"/>
    <property type="molecule type" value="Genomic_DNA"/>
</dbReference>
<comment type="caution">
    <text evidence="1">The sequence shown here is derived from an EMBL/GenBank/DDBJ whole genome shotgun (WGS) entry which is preliminary data.</text>
</comment>
<protein>
    <submittedName>
        <fullName evidence="1">Uncharacterized protein</fullName>
    </submittedName>
</protein>
<name>A0A8X6VIW1_TRICX</name>
<proteinExistence type="predicted"/>
<sequence>MFALPPLKRVKTEGGLYRRCSLAIPENTFIALDSCVDPAAYDCAFKQMILLALKSTTINSSSNTNQLTGIFDPAPQLPRRRSTLPISVHMTLGPEVHEQMFRSAWCCGLGLKMRGVVSKGKDQWGDKISDSGVRLLIGCPGESRSLTISLDSDELRRDSNPELLSLLCCADALR</sequence>
<organism evidence="1 2">
    <name type="scientific">Trichonephila clavipes</name>
    <name type="common">Golden silk orbweaver</name>
    <name type="synonym">Nephila clavipes</name>
    <dbReference type="NCBI Taxonomy" id="2585209"/>
    <lineage>
        <taxon>Eukaryota</taxon>
        <taxon>Metazoa</taxon>
        <taxon>Ecdysozoa</taxon>
        <taxon>Arthropoda</taxon>
        <taxon>Chelicerata</taxon>
        <taxon>Arachnida</taxon>
        <taxon>Araneae</taxon>
        <taxon>Araneomorphae</taxon>
        <taxon>Entelegynae</taxon>
        <taxon>Araneoidea</taxon>
        <taxon>Nephilidae</taxon>
        <taxon>Trichonephila</taxon>
    </lineage>
</organism>
<accession>A0A8X6VIW1</accession>
<keyword evidence="2" id="KW-1185">Reference proteome</keyword>
<gene>
    <name evidence="1" type="ORF">TNCV_210241</name>
</gene>